<keyword evidence="1" id="KW-1133">Transmembrane helix</keyword>
<evidence type="ECO:0000256" key="1">
    <source>
        <dbReference type="SAM" id="Phobius"/>
    </source>
</evidence>
<keyword evidence="1" id="KW-0472">Membrane</keyword>
<evidence type="ECO:0000313" key="2">
    <source>
        <dbReference type="EMBL" id="EFF41176.1"/>
    </source>
</evidence>
<reference evidence="2 3" key="1">
    <citation type="submission" date="2010-03" db="EMBL/GenBank/DDBJ databases">
        <authorList>
            <person name="Glass J.I."/>
            <person name="Benders G.A."/>
            <person name="Durkin A.S."/>
            <person name="Farmerie W.G."/>
            <person name="Hlavinka K."/>
            <person name="Hostetler J."/>
            <person name="Jackson J."/>
            <person name="May M.A."/>
            <person name="Miller R.H."/>
            <person name="Paralanov V."/>
            <person name="Radune D."/>
            <person name="Szczypinski B."/>
            <person name="Brown D.R."/>
        </authorList>
    </citation>
    <scope>NUCLEOTIDE SEQUENCE [LARGE SCALE GENOMIC DNA]</scope>
    <source>
        <strain evidence="2 3">A21JP2</strain>
    </source>
</reference>
<evidence type="ECO:0000313" key="3">
    <source>
        <dbReference type="Proteomes" id="UP000004757"/>
    </source>
</evidence>
<dbReference type="OrthoDB" id="399436at2"/>
<dbReference type="EMBL" id="ADNC01000027">
    <property type="protein sequence ID" value="EFF41176.1"/>
    <property type="molecule type" value="Genomic_DNA"/>
</dbReference>
<keyword evidence="1" id="KW-0812">Transmembrane</keyword>
<feature type="transmembrane region" description="Helical" evidence="1">
    <location>
        <begin position="24"/>
        <end position="47"/>
    </location>
</feature>
<comment type="caution">
    <text evidence="2">The sequence shown here is derived from an EMBL/GenBank/DDBJ whole genome shotgun (WGS) entry which is preliminary data.</text>
</comment>
<organism evidence="2 3">
    <name type="scientific">Mycoplasmopsis alligatoris A21JP2</name>
    <dbReference type="NCBI Taxonomy" id="747682"/>
    <lineage>
        <taxon>Bacteria</taxon>
        <taxon>Bacillati</taxon>
        <taxon>Mycoplasmatota</taxon>
        <taxon>Mycoplasmoidales</taxon>
        <taxon>Metamycoplasmataceae</taxon>
        <taxon>Mycoplasmopsis</taxon>
    </lineage>
</organism>
<name>D4XWX5_9BACT</name>
<proteinExistence type="predicted"/>
<accession>D4XWX5</accession>
<sequence length="231" mass="26829">MKYNFLSNFSLKSTSLTDPTPTNITLWILSSVLIIVLIGVIIWRIFIVNKKDSWHNQKNLAGSVSKSFLKVISDLSYSEKIDVLVNIGFKNKYAKKEISLIPALIRRNNKLFLITNLVENKANKEIIIKNNKLYYDSKNYYANIDLYWNFEIIKFISKELIQDVEIQNIVLTKNEFLHSNGDSNFLISTIYNLIEIMDKQIIKEISDNDFKKIKDKFLSLNLNKNSGQHGI</sequence>
<dbReference type="AlphaFoldDB" id="D4XWX5"/>
<dbReference type="STRING" id="747682.MALL_0289"/>
<gene>
    <name evidence="2" type="ORF">MALL_0289</name>
</gene>
<dbReference type="Proteomes" id="UP000004757">
    <property type="component" value="Unassembled WGS sequence"/>
</dbReference>
<dbReference type="RefSeq" id="WP_005683791.1">
    <property type="nucleotide sequence ID" value="NZ_ADNC01000027.1"/>
</dbReference>
<protein>
    <submittedName>
        <fullName evidence="2">Conserved domain protein</fullName>
    </submittedName>
</protein>
<keyword evidence="3" id="KW-1185">Reference proteome</keyword>